<gene>
    <name evidence="9" type="primary">trpF</name>
    <name evidence="11" type="ORF">JV16_01984</name>
</gene>
<dbReference type="SUPFAM" id="SSF51366">
    <property type="entry name" value="Ribulose-phoshate binding barrel"/>
    <property type="match status" value="1"/>
</dbReference>
<comment type="pathway">
    <text evidence="2 9">Amino-acid biosynthesis; L-tryptophan biosynthesis; L-tryptophan from chorismate: step 3/5.</text>
</comment>
<evidence type="ECO:0000256" key="7">
    <source>
        <dbReference type="ARBA" id="ARBA00023141"/>
    </source>
</evidence>
<dbReference type="UniPathway" id="UPA00035">
    <property type="reaction ID" value="UER00042"/>
</dbReference>
<protein>
    <recommendedName>
        <fullName evidence="4 9">N-(5'-phosphoribosyl)anthranilate isomerase</fullName>
        <shortName evidence="9">PRAI</shortName>
        <ecNumber evidence="3 9">5.3.1.24</ecNumber>
    </recommendedName>
</protein>
<proteinExistence type="inferred from homology"/>
<dbReference type="Proteomes" id="UP000032047">
    <property type="component" value="Unassembled WGS sequence"/>
</dbReference>
<evidence type="ECO:0000256" key="3">
    <source>
        <dbReference type="ARBA" id="ARBA00012572"/>
    </source>
</evidence>
<keyword evidence="6 9" id="KW-0822">Tryptophan biosynthesis</keyword>
<sequence length="211" mass="23832">MTVLKYCGNRSLQDVQLVAKSEADYIGFVFAESKRKVKPQHVKRWLSVVQLETKQIVGVFVHPTMTSVASVLAHVPLSIIQCHGMETIQTVKQLKETFQLPVWKVIHHAPEAWTYMRAWKGIADGFVIDSGRKGAWGGTGISFDWRVVPYYMEEASRQGVPCFIAGGITPDNVEQLLMYEPFGIDMSSGIEENERKSEQKIKTIEQKVKTC</sequence>
<dbReference type="GO" id="GO:0004640">
    <property type="term" value="F:phosphoribosylanthranilate isomerase activity"/>
    <property type="evidence" value="ECO:0007669"/>
    <property type="project" value="UniProtKB-UniRule"/>
</dbReference>
<dbReference type="PANTHER" id="PTHR42894">
    <property type="entry name" value="N-(5'-PHOSPHORIBOSYL)ANTHRANILATE ISOMERASE"/>
    <property type="match status" value="1"/>
</dbReference>
<dbReference type="CDD" id="cd00405">
    <property type="entry name" value="PRAI"/>
    <property type="match status" value="1"/>
</dbReference>
<evidence type="ECO:0000256" key="8">
    <source>
        <dbReference type="ARBA" id="ARBA00023235"/>
    </source>
</evidence>
<keyword evidence="8 9" id="KW-0413">Isomerase</keyword>
<dbReference type="RefSeq" id="WP_042535565.1">
    <property type="nucleotide sequence ID" value="NZ_JXTG01000010.1"/>
</dbReference>
<evidence type="ECO:0000256" key="6">
    <source>
        <dbReference type="ARBA" id="ARBA00022822"/>
    </source>
</evidence>
<evidence type="ECO:0000259" key="10">
    <source>
        <dbReference type="Pfam" id="PF00697"/>
    </source>
</evidence>
<dbReference type="InterPro" id="IPR001240">
    <property type="entry name" value="PRAI_dom"/>
</dbReference>
<dbReference type="EC" id="5.3.1.24" evidence="3 9"/>
<keyword evidence="7 9" id="KW-0057">Aromatic amino acid biosynthesis</keyword>
<comment type="catalytic activity">
    <reaction evidence="1 9">
        <text>N-(5-phospho-beta-D-ribosyl)anthranilate = 1-(2-carboxyphenylamino)-1-deoxy-D-ribulose 5-phosphate</text>
        <dbReference type="Rhea" id="RHEA:21540"/>
        <dbReference type="ChEBI" id="CHEBI:18277"/>
        <dbReference type="ChEBI" id="CHEBI:58613"/>
        <dbReference type="EC" id="5.3.1.24"/>
    </reaction>
</comment>
<dbReference type="InterPro" id="IPR013785">
    <property type="entry name" value="Aldolase_TIM"/>
</dbReference>
<dbReference type="InterPro" id="IPR011060">
    <property type="entry name" value="RibuloseP-bd_barrel"/>
</dbReference>
<dbReference type="PANTHER" id="PTHR42894:SF1">
    <property type="entry name" value="N-(5'-PHOSPHORIBOSYL)ANTHRANILATE ISOMERASE"/>
    <property type="match status" value="1"/>
</dbReference>
<keyword evidence="12" id="KW-1185">Reference proteome</keyword>
<evidence type="ECO:0000256" key="1">
    <source>
        <dbReference type="ARBA" id="ARBA00001164"/>
    </source>
</evidence>
<comment type="caution">
    <text evidence="11">The sequence shown here is derived from an EMBL/GenBank/DDBJ whole genome shotgun (WGS) entry which is preliminary data.</text>
</comment>
<organism evidence="11 12">
    <name type="scientific">Anoxybacillus ayderensis</name>
    <dbReference type="NCBI Taxonomy" id="265546"/>
    <lineage>
        <taxon>Bacteria</taxon>
        <taxon>Bacillati</taxon>
        <taxon>Bacillota</taxon>
        <taxon>Bacilli</taxon>
        <taxon>Bacillales</taxon>
        <taxon>Anoxybacillaceae</taxon>
        <taxon>Anoxybacillus</taxon>
    </lineage>
</organism>
<dbReference type="PATRIC" id="fig|265546.4.peg.1985"/>
<dbReference type="GO" id="GO:0000162">
    <property type="term" value="P:L-tryptophan biosynthetic process"/>
    <property type="evidence" value="ECO:0007669"/>
    <property type="project" value="UniProtKB-UniRule"/>
</dbReference>
<dbReference type="HAMAP" id="MF_00135">
    <property type="entry name" value="PRAI"/>
    <property type="match status" value="1"/>
</dbReference>
<dbReference type="Gene3D" id="3.20.20.70">
    <property type="entry name" value="Aldolase class I"/>
    <property type="match status" value="1"/>
</dbReference>
<name>A0A0D0HL63_9BACL</name>
<evidence type="ECO:0000313" key="11">
    <source>
        <dbReference type="EMBL" id="KIP20884.1"/>
    </source>
</evidence>
<keyword evidence="5 9" id="KW-0028">Amino-acid biosynthesis</keyword>
<evidence type="ECO:0000256" key="9">
    <source>
        <dbReference type="HAMAP-Rule" id="MF_00135"/>
    </source>
</evidence>
<dbReference type="InterPro" id="IPR044643">
    <property type="entry name" value="TrpF_fam"/>
</dbReference>
<dbReference type="AlphaFoldDB" id="A0A0D0HL63"/>
<evidence type="ECO:0000256" key="4">
    <source>
        <dbReference type="ARBA" id="ARBA00022272"/>
    </source>
</evidence>
<accession>A0A0D0HL63</accession>
<dbReference type="NCBIfam" id="NF002301">
    <property type="entry name" value="PRK01222.2-1"/>
    <property type="match status" value="1"/>
</dbReference>
<dbReference type="EMBL" id="JXTG01000010">
    <property type="protein sequence ID" value="KIP20884.1"/>
    <property type="molecule type" value="Genomic_DNA"/>
</dbReference>
<evidence type="ECO:0000256" key="5">
    <source>
        <dbReference type="ARBA" id="ARBA00022605"/>
    </source>
</evidence>
<dbReference type="Pfam" id="PF00697">
    <property type="entry name" value="PRAI"/>
    <property type="match status" value="1"/>
</dbReference>
<comment type="similarity">
    <text evidence="9">Belongs to the TrpF family.</text>
</comment>
<reference evidence="11 12" key="1">
    <citation type="submission" date="2015-01" db="EMBL/GenBank/DDBJ databases">
        <title>Genome sequence of Anoxybacillus ayderensis strain AB04.</title>
        <authorList>
            <person name="Belduz A.O."/>
            <person name="Canakci S."/>
            <person name="Chan K.-G."/>
            <person name="Kahar U.M."/>
            <person name="Yaakob A.S."/>
            <person name="Chan C.S."/>
            <person name="Goh K.M."/>
        </authorList>
    </citation>
    <scope>NUCLEOTIDE SEQUENCE [LARGE SCALE GENOMIC DNA]</scope>
    <source>
        <strain evidence="11 12">AB04</strain>
    </source>
</reference>
<evidence type="ECO:0000256" key="2">
    <source>
        <dbReference type="ARBA" id="ARBA00004664"/>
    </source>
</evidence>
<evidence type="ECO:0000313" key="12">
    <source>
        <dbReference type="Proteomes" id="UP000032047"/>
    </source>
</evidence>
<feature type="domain" description="N-(5'phosphoribosyl) anthranilate isomerase (PRAI)" evidence="10">
    <location>
        <begin position="5"/>
        <end position="206"/>
    </location>
</feature>